<evidence type="ECO:0000313" key="1">
    <source>
        <dbReference type="EMBL" id="MDT0606340.1"/>
    </source>
</evidence>
<protein>
    <submittedName>
        <fullName evidence="1">Uncharacterized protein</fullName>
    </submittedName>
</protein>
<keyword evidence="2" id="KW-1185">Reference proteome</keyword>
<name>A0ABU3A826_9FLAO</name>
<evidence type="ECO:0000313" key="2">
    <source>
        <dbReference type="Proteomes" id="UP001255246"/>
    </source>
</evidence>
<dbReference type="Proteomes" id="UP001255246">
    <property type="component" value="Unassembled WGS sequence"/>
</dbReference>
<dbReference type="RefSeq" id="WP_311349896.1">
    <property type="nucleotide sequence ID" value="NZ_JAVRHR010000001.1"/>
</dbReference>
<gene>
    <name evidence="1" type="ORF">RM706_04840</name>
</gene>
<sequence length="58" mass="6272">MNPSEKLLSARILTICLTISALLLSLVVYDAYAAQIQQEITDAVLNALPDLDNSLAKL</sequence>
<proteinExistence type="predicted"/>
<comment type="caution">
    <text evidence="1">The sequence shown here is derived from an EMBL/GenBank/DDBJ whole genome shotgun (WGS) entry which is preliminary data.</text>
</comment>
<dbReference type="EMBL" id="JAVRHR010000001">
    <property type="protein sequence ID" value="MDT0606340.1"/>
    <property type="molecule type" value="Genomic_DNA"/>
</dbReference>
<reference evidence="1 2" key="1">
    <citation type="submission" date="2023-09" db="EMBL/GenBank/DDBJ databases">
        <authorList>
            <person name="Rey-Velasco X."/>
        </authorList>
    </citation>
    <scope>NUCLEOTIDE SEQUENCE [LARGE SCALE GENOMIC DNA]</scope>
    <source>
        <strain evidence="1 2">F388</strain>
    </source>
</reference>
<accession>A0ABU3A826</accession>
<organism evidence="1 2">
    <name type="scientific">Croceitalea rosinachiae</name>
    <dbReference type="NCBI Taxonomy" id="3075596"/>
    <lineage>
        <taxon>Bacteria</taxon>
        <taxon>Pseudomonadati</taxon>
        <taxon>Bacteroidota</taxon>
        <taxon>Flavobacteriia</taxon>
        <taxon>Flavobacteriales</taxon>
        <taxon>Flavobacteriaceae</taxon>
        <taxon>Croceitalea</taxon>
    </lineage>
</organism>